<comment type="subcellular location">
    <subcellularLocation>
        <location evidence="1 7">Cell membrane</location>
        <topology evidence="1 7">Multi-pass membrane protein</topology>
    </subcellularLocation>
</comment>
<evidence type="ECO:0000256" key="1">
    <source>
        <dbReference type="ARBA" id="ARBA00004651"/>
    </source>
</evidence>
<keyword evidence="5 7" id="KW-1133">Transmembrane helix</keyword>
<evidence type="ECO:0000256" key="3">
    <source>
        <dbReference type="ARBA" id="ARBA00022475"/>
    </source>
</evidence>
<dbReference type="InterPro" id="IPR000515">
    <property type="entry name" value="MetI-like"/>
</dbReference>
<evidence type="ECO:0000256" key="5">
    <source>
        <dbReference type="ARBA" id="ARBA00022989"/>
    </source>
</evidence>
<feature type="transmembrane region" description="Helical" evidence="7">
    <location>
        <begin position="73"/>
        <end position="93"/>
    </location>
</feature>
<evidence type="ECO:0000313" key="9">
    <source>
        <dbReference type="EMBL" id="MDG0816590.1"/>
    </source>
</evidence>
<keyword evidence="3" id="KW-1003">Cell membrane</keyword>
<keyword evidence="2 7" id="KW-0813">Transport</keyword>
<dbReference type="CDD" id="cd06261">
    <property type="entry name" value="TM_PBP2"/>
    <property type="match status" value="1"/>
</dbReference>
<protein>
    <submittedName>
        <fullName evidence="9">ABC transporter permease</fullName>
    </submittedName>
</protein>
<dbReference type="InterPro" id="IPR035906">
    <property type="entry name" value="MetI-like_sf"/>
</dbReference>
<evidence type="ECO:0000256" key="2">
    <source>
        <dbReference type="ARBA" id="ARBA00022448"/>
    </source>
</evidence>
<reference evidence="9" key="1">
    <citation type="submission" date="2022-08" db="EMBL/GenBank/DDBJ databases">
        <title>Novel Bdellovibrio Species Isolated from Svalbard: Designation Bdellovibrio svalbardensis.</title>
        <authorList>
            <person name="Mitchell R.J."/>
            <person name="Choi S.Y."/>
        </authorList>
    </citation>
    <scope>NUCLEOTIDE SEQUENCE</scope>
    <source>
        <strain evidence="9">PAP01</strain>
    </source>
</reference>
<dbReference type="PROSITE" id="PS50928">
    <property type="entry name" value="ABC_TM1"/>
    <property type="match status" value="1"/>
</dbReference>
<dbReference type="Pfam" id="PF00528">
    <property type="entry name" value="BPD_transp_1"/>
    <property type="match status" value="1"/>
</dbReference>
<organism evidence="9 10">
    <name type="scientific">Bdellovibrio svalbardensis</name>
    <dbReference type="NCBI Taxonomy" id="2972972"/>
    <lineage>
        <taxon>Bacteria</taxon>
        <taxon>Pseudomonadati</taxon>
        <taxon>Bdellovibrionota</taxon>
        <taxon>Bdellovibrionia</taxon>
        <taxon>Bdellovibrionales</taxon>
        <taxon>Pseudobdellovibrionaceae</taxon>
        <taxon>Bdellovibrio</taxon>
    </lineage>
</organism>
<dbReference type="EMBL" id="JANRMI010000002">
    <property type="protein sequence ID" value="MDG0816590.1"/>
    <property type="molecule type" value="Genomic_DNA"/>
</dbReference>
<dbReference type="PANTHER" id="PTHR30151">
    <property type="entry name" value="ALKANE SULFONATE ABC TRANSPORTER-RELATED, MEMBRANE SUBUNIT"/>
    <property type="match status" value="1"/>
</dbReference>
<evidence type="ECO:0000259" key="8">
    <source>
        <dbReference type="PROSITE" id="PS50928"/>
    </source>
</evidence>
<evidence type="ECO:0000256" key="4">
    <source>
        <dbReference type="ARBA" id="ARBA00022692"/>
    </source>
</evidence>
<evidence type="ECO:0000313" key="10">
    <source>
        <dbReference type="Proteomes" id="UP001152321"/>
    </source>
</evidence>
<dbReference type="SUPFAM" id="SSF161098">
    <property type="entry name" value="MetI-like"/>
    <property type="match status" value="1"/>
</dbReference>
<keyword evidence="4 7" id="KW-0812">Transmembrane</keyword>
<accession>A0ABT6DK67</accession>
<dbReference type="RefSeq" id="WP_277578068.1">
    <property type="nucleotide sequence ID" value="NZ_JANRMI010000002.1"/>
</dbReference>
<keyword evidence="10" id="KW-1185">Reference proteome</keyword>
<feature type="transmembrane region" description="Helical" evidence="7">
    <location>
        <begin position="187"/>
        <end position="210"/>
    </location>
</feature>
<gene>
    <name evidence="9" type="ORF">NWE73_09460</name>
</gene>
<dbReference type="PANTHER" id="PTHR30151:SF41">
    <property type="entry name" value="ABC TRANSPORTER PERMEASE PROTEIN"/>
    <property type="match status" value="1"/>
</dbReference>
<dbReference type="Gene3D" id="1.10.3720.10">
    <property type="entry name" value="MetI-like"/>
    <property type="match status" value="1"/>
</dbReference>
<name>A0ABT6DK67_9BACT</name>
<feature type="transmembrane region" description="Helical" evidence="7">
    <location>
        <begin position="222"/>
        <end position="243"/>
    </location>
</feature>
<feature type="domain" description="ABC transmembrane type-1" evidence="8">
    <location>
        <begin position="62"/>
        <end position="245"/>
    </location>
</feature>
<keyword evidence="6 7" id="KW-0472">Membrane</keyword>
<dbReference type="Proteomes" id="UP001152321">
    <property type="component" value="Unassembled WGS sequence"/>
</dbReference>
<evidence type="ECO:0000256" key="6">
    <source>
        <dbReference type="ARBA" id="ARBA00023136"/>
    </source>
</evidence>
<comment type="similarity">
    <text evidence="7">Belongs to the binding-protein-dependent transport system permease family.</text>
</comment>
<sequence length="259" mass="27552">MKHNLKTSNLSKSLPALVAFIIFTALLEVLVKSGGIQETLIPAPSQVLKTIAELHPDFQTAFIETLKNTLCGLALSILIGGLTAFVFSMSNLLKRAILPFAVFFQTVPIIAIAPLLVIYFGFGAPTVIASSFIVSIFPIIASTLSGLESASSAQKDLFKIYHASPWQTLVKLKLPNAYSHILSGLKIAIGLSIIGSIAGEFVAGGGLGAMIDAARTQQRVDIVFASLLLLSILGLLLIGALNITHRIVTSRRPFSQGEI</sequence>
<evidence type="ECO:0000256" key="7">
    <source>
        <dbReference type="RuleBase" id="RU363032"/>
    </source>
</evidence>
<feature type="transmembrane region" description="Helical" evidence="7">
    <location>
        <begin position="100"/>
        <end position="122"/>
    </location>
</feature>
<proteinExistence type="inferred from homology"/>
<comment type="caution">
    <text evidence="9">The sequence shown here is derived from an EMBL/GenBank/DDBJ whole genome shotgun (WGS) entry which is preliminary data.</text>
</comment>